<sequence length="226" mass="25849">MGEQERLPTVSSSEHYLYPSLGVSVAIVGGYPMYRLGLERVFLRIDQHLNVLKVNSVTELMDLEHSCELILFFSLHERMDYISSQKTHDGVIPYTVIISDCIGLSHRLSLELEGRVSVLPLSISLDEADKYLGRLLMERNGSVGYDIIKDVDLQARFLPDFESLTRREKEVMHYLGKGLDNDRIAEKMSIEKNTVKVFIGKIYRKSGVLNRTQAACLFNYFKFSSF</sequence>
<keyword evidence="3" id="KW-0804">Transcription</keyword>
<evidence type="ECO:0000313" key="5">
    <source>
        <dbReference type="EMBL" id="MBE9398924.1"/>
    </source>
</evidence>
<name>A0A8J7K0D9_9GAMM</name>
<dbReference type="Gene3D" id="1.10.10.10">
    <property type="entry name" value="Winged helix-like DNA-binding domain superfamily/Winged helix DNA-binding domain"/>
    <property type="match status" value="1"/>
</dbReference>
<dbReference type="InterPro" id="IPR000792">
    <property type="entry name" value="Tscrpt_reg_LuxR_C"/>
</dbReference>
<organism evidence="5 6">
    <name type="scientific">Pontibacterium sinense</name>
    <dbReference type="NCBI Taxonomy" id="2781979"/>
    <lineage>
        <taxon>Bacteria</taxon>
        <taxon>Pseudomonadati</taxon>
        <taxon>Pseudomonadota</taxon>
        <taxon>Gammaproteobacteria</taxon>
        <taxon>Oceanospirillales</taxon>
        <taxon>Oceanospirillaceae</taxon>
        <taxon>Pontibacterium</taxon>
    </lineage>
</organism>
<proteinExistence type="predicted"/>
<keyword evidence="6" id="KW-1185">Reference proteome</keyword>
<keyword evidence="1" id="KW-0805">Transcription regulation</keyword>
<evidence type="ECO:0000256" key="1">
    <source>
        <dbReference type="ARBA" id="ARBA00023015"/>
    </source>
</evidence>
<dbReference type="GO" id="GO:0003677">
    <property type="term" value="F:DNA binding"/>
    <property type="evidence" value="ECO:0007669"/>
    <property type="project" value="UniProtKB-KW"/>
</dbReference>
<dbReference type="PANTHER" id="PTHR44688">
    <property type="entry name" value="DNA-BINDING TRANSCRIPTIONAL ACTIVATOR DEVR_DOSR"/>
    <property type="match status" value="1"/>
</dbReference>
<dbReference type="SMART" id="SM00421">
    <property type="entry name" value="HTH_LUXR"/>
    <property type="match status" value="1"/>
</dbReference>
<comment type="caution">
    <text evidence="5">The sequence shown here is derived from an EMBL/GenBank/DDBJ whole genome shotgun (WGS) entry which is preliminary data.</text>
</comment>
<dbReference type="PRINTS" id="PR00038">
    <property type="entry name" value="HTHLUXR"/>
</dbReference>
<dbReference type="GO" id="GO:0006355">
    <property type="term" value="P:regulation of DNA-templated transcription"/>
    <property type="evidence" value="ECO:0007669"/>
    <property type="project" value="InterPro"/>
</dbReference>
<dbReference type="AlphaFoldDB" id="A0A8J7K0D9"/>
<dbReference type="Proteomes" id="UP000640333">
    <property type="component" value="Unassembled WGS sequence"/>
</dbReference>
<dbReference type="RefSeq" id="WP_228050973.1">
    <property type="nucleotide sequence ID" value="NZ_JADEYS010000020.1"/>
</dbReference>
<evidence type="ECO:0000256" key="3">
    <source>
        <dbReference type="ARBA" id="ARBA00023163"/>
    </source>
</evidence>
<feature type="domain" description="HTH luxR-type" evidence="4">
    <location>
        <begin position="160"/>
        <end position="222"/>
    </location>
</feature>
<dbReference type="InterPro" id="IPR016032">
    <property type="entry name" value="Sig_transdc_resp-reg_C-effctor"/>
</dbReference>
<dbReference type="CDD" id="cd06170">
    <property type="entry name" value="LuxR_C_like"/>
    <property type="match status" value="1"/>
</dbReference>
<dbReference type="EMBL" id="JADEYS010000020">
    <property type="protein sequence ID" value="MBE9398924.1"/>
    <property type="molecule type" value="Genomic_DNA"/>
</dbReference>
<dbReference type="Pfam" id="PF00196">
    <property type="entry name" value="GerE"/>
    <property type="match status" value="1"/>
</dbReference>
<keyword evidence="2" id="KW-0238">DNA-binding</keyword>
<dbReference type="PROSITE" id="PS50043">
    <property type="entry name" value="HTH_LUXR_2"/>
    <property type="match status" value="1"/>
</dbReference>
<dbReference type="SUPFAM" id="SSF46894">
    <property type="entry name" value="C-terminal effector domain of the bipartite response regulators"/>
    <property type="match status" value="1"/>
</dbReference>
<reference evidence="5" key="1">
    <citation type="submission" date="2020-10" db="EMBL/GenBank/DDBJ databases">
        <title>Bacterium isolated from coastal waters sediment.</title>
        <authorList>
            <person name="Chen R.-J."/>
            <person name="Lu D.-C."/>
            <person name="Zhu K.-L."/>
            <person name="Du Z.-J."/>
        </authorList>
    </citation>
    <scope>NUCLEOTIDE SEQUENCE</scope>
    <source>
        <strain evidence="5">N1Y112</strain>
    </source>
</reference>
<dbReference type="PANTHER" id="PTHR44688:SF16">
    <property type="entry name" value="DNA-BINDING TRANSCRIPTIONAL ACTIVATOR DEVR_DOSR"/>
    <property type="match status" value="1"/>
</dbReference>
<gene>
    <name evidence="5" type="ORF">IOQ59_16815</name>
</gene>
<protein>
    <submittedName>
        <fullName evidence="5">Helix-turn-helix transcriptional regulator</fullName>
    </submittedName>
</protein>
<evidence type="ECO:0000256" key="2">
    <source>
        <dbReference type="ARBA" id="ARBA00023125"/>
    </source>
</evidence>
<dbReference type="InterPro" id="IPR036388">
    <property type="entry name" value="WH-like_DNA-bd_sf"/>
</dbReference>
<accession>A0A8J7K0D9</accession>
<evidence type="ECO:0000313" key="6">
    <source>
        <dbReference type="Proteomes" id="UP000640333"/>
    </source>
</evidence>
<evidence type="ECO:0000259" key="4">
    <source>
        <dbReference type="PROSITE" id="PS50043"/>
    </source>
</evidence>